<dbReference type="Pfam" id="PF08345">
    <property type="entry name" value="YscJ_FliF_C"/>
    <property type="match status" value="1"/>
</dbReference>
<dbReference type="RefSeq" id="WP_128467353.1">
    <property type="nucleotide sequence ID" value="NZ_CP035108.1"/>
</dbReference>
<keyword evidence="14" id="KW-0969">Cilium</keyword>
<dbReference type="InterPro" id="IPR043427">
    <property type="entry name" value="YscJ/FliF"/>
</dbReference>
<gene>
    <name evidence="14" type="primary">fliF</name>
    <name evidence="14" type="ORF">EP073_11770</name>
</gene>
<dbReference type="InterPro" id="IPR045851">
    <property type="entry name" value="AMP-bd_C_sf"/>
</dbReference>
<dbReference type="PANTHER" id="PTHR30046:SF0">
    <property type="entry name" value="FLAGELLAR M-RING PROTEIN"/>
    <property type="match status" value="1"/>
</dbReference>
<dbReference type="InterPro" id="IPR000067">
    <property type="entry name" value="FlgMring_FliF"/>
</dbReference>
<evidence type="ECO:0000256" key="4">
    <source>
        <dbReference type="ARBA" id="ARBA00022475"/>
    </source>
</evidence>
<dbReference type="PRINTS" id="PR01009">
    <property type="entry name" value="FLGMRINGFLIF"/>
</dbReference>
<keyword evidence="5 11" id="KW-0812">Transmembrane</keyword>
<feature type="compositionally biased region" description="Low complexity" evidence="10">
    <location>
        <begin position="292"/>
        <end position="301"/>
    </location>
</feature>
<dbReference type="PANTHER" id="PTHR30046">
    <property type="entry name" value="FLAGELLAR M-RING PROTEIN"/>
    <property type="match status" value="1"/>
</dbReference>
<keyword evidence="14" id="KW-0966">Cell projection</keyword>
<keyword evidence="15" id="KW-1185">Reference proteome</keyword>
<evidence type="ECO:0000256" key="8">
    <source>
        <dbReference type="ARBA" id="ARBA00023143"/>
    </source>
</evidence>
<feature type="transmembrane region" description="Helical" evidence="11">
    <location>
        <begin position="23"/>
        <end position="43"/>
    </location>
</feature>
<dbReference type="NCBIfam" id="TIGR00206">
    <property type="entry name" value="fliF"/>
    <property type="match status" value="1"/>
</dbReference>
<keyword evidence="4" id="KW-1003">Cell membrane</keyword>
<dbReference type="EMBL" id="CP035108">
    <property type="protein sequence ID" value="QAR34056.1"/>
    <property type="molecule type" value="Genomic_DNA"/>
</dbReference>
<keyword evidence="14" id="KW-0282">Flagellum</keyword>
<dbReference type="OrthoDB" id="9807026at2"/>
<dbReference type="GO" id="GO:0009431">
    <property type="term" value="C:bacterial-type flagellum basal body, MS ring"/>
    <property type="evidence" value="ECO:0007669"/>
    <property type="project" value="InterPro"/>
</dbReference>
<feature type="region of interest" description="Disordered" evidence="10">
    <location>
        <begin position="292"/>
        <end position="335"/>
    </location>
</feature>
<evidence type="ECO:0000256" key="6">
    <source>
        <dbReference type="ARBA" id="ARBA00022989"/>
    </source>
</evidence>
<feature type="domain" description="Flagellar M-ring N-terminal" evidence="12">
    <location>
        <begin position="44"/>
        <end position="218"/>
    </location>
</feature>
<evidence type="ECO:0000256" key="2">
    <source>
        <dbReference type="ARBA" id="ARBA00004651"/>
    </source>
</evidence>
<feature type="domain" description="Flagellar M-ring C-terminal" evidence="13">
    <location>
        <begin position="253"/>
        <end position="418"/>
    </location>
</feature>
<dbReference type="InterPro" id="IPR013556">
    <property type="entry name" value="Flag_M-ring_C"/>
</dbReference>
<evidence type="ECO:0000256" key="9">
    <source>
        <dbReference type="PIRNR" id="PIRNR004862"/>
    </source>
</evidence>
<keyword evidence="7 11" id="KW-0472">Membrane</keyword>
<dbReference type="KEGG" id="gtl:EP073_11770"/>
<evidence type="ECO:0000256" key="5">
    <source>
        <dbReference type="ARBA" id="ARBA00022692"/>
    </source>
</evidence>
<keyword evidence="6 11" id="KW-1133">Transmembrane helix</keyword>
<name>A0A3R5X489_9BACT</name>
<evidence type="ECO:0000259" key="12">
    <source>
        <dbReference type="Pfam" id="PF01514"/>
    </source>
</evidence>
<evidence type="ECO:0000256" key="3">
    <source>
        <dbReference type="ARBA" id="ARBA00007971"/>
    </source>
</evidence>
<dbReference type="GO" id="GO:0003774">
    <property type="term" value="F:cytoskeletal motor activity"/>
    <property type="evidence" value="ECO:0007669"/>
    <property type="project" value="InterPro"/>
</dbReference>
<evidence type="ECO:0000256" key="7">
    <source>
        <dbReference type="ARBA" id="ARBA00023136"/>
    </source>
</evidence>
<comment type="similarity">
    <text evidence="3 9">Belongs to the FliF family.</text>
</comment>
<sequence>MALQDVVTQFKDIFEKLTLVQKISIGAALTAVLVTLGVLLVWANRPVYKTLYANMNADDAPLVIEKLKEGNVPYRLKEGGGTVEVPQELVYDTRLELAREGLPKGGGAGFELFDKSSYGMTEFLQDVNYQRALQGELARTISSLNEIEEARVHLTIPKNRLFISEEESAKAAVVLKLRRGAELNREQVKAIGSLVSGSVKGLTTDSVQIVDTTGRLLSEFMDEENSPVMMTQTQLEYQKRIERELESKLYGILGRAIGETGAVAKVTAEIDFSKRETSREEFGREPVIRSSENIETISSNSPEGPQGVPGVESNLAEPQVLGGNSNSSYEHTEERSNFEIDKTVTKEVKAFGTIKKISVAVVVDNKNIFRRDNATGDQVTESVPRTPEELTSIRNLVATAVGFDQTRGDQVEVTNISFDTSSQQQEQLLLQREKTVELITIASKYALAVIILLLFYFAVVRRILKKLDKTVTYNDDGTITVSSALDSVDVTLKDSSGFPKTLEELEREVEQELDESIPMNTDAVKSKVMLKKIEEFCEEDPEGAANIIKSMLKG</sequence>
<dbReference type="Proteomes" id="UP000287502">
    <property type="component" value="Chromosome"/>
</dbReference>
<dbReference type="GO" id="GO:0071973">
    <property type="term" value="P:bacterial-type flagellum-dependent cell motility"/>
    <property type="evidence" value="ECO:0007669"/>
    <property type="project" value="InterPro"/>
</dbReference>
<dbReference type="PIRSF" id="PIRSF004862">
    <property type="entry name" value="FliF"/>
    <property type="match status" value="1"/>
</dbReference>
<dbReference type="InterPro" id="IPR006182">
    <property type="entry name" value="FliF_N_dom"/>
</dbReference>
<accession>A0A3R5X489</accession>
<protein>
    <recommendedName>
        <fullName evidence="9">Flagellar M-ring protein</fullName>
    </recommendedName>
</protein>
<comment type="subcellular location">
    <subcellularLocation>
        <location evidence="1 9">Bacterial flagellum basal body</location>
    </subcellularLocation>
    <subcellularLocation>
        <location evidence="2">Cell membrane</location>
        <topology evidence="2">Multi-pass membrane protein</topology>
    </subcellularLocation>
</comment>
<evidence type="ECO:0000259" key="13">
    <source>
        <dbReference type="Pfam" id="PF08345"/>
    </source>
</evidence>
<evidence type="ECO:0000313" key="14">
    <source>
        <dbReference type="EMBL" id="QAR34056.1"/>
    </source>
</evidence>
<feature type="transmembrane region" description="Helical" evidence="11">
    <location>
        <begin position="438"/>
        <end position="459"/>
    </location>
</feature>
<dbReference type="AlphaFoldDB" id="A0A3R5X489"/>
<dbReference type="Pfam" id="PF01514">
    <property type="entry name" value="YscJ_FliF"/>
    <property type="match status" value="1"/>
</dbReference>
<proteinExistence type="inferred from homology"/>
<dbReference type="GO" id="GO:0005886">
    <property type="term" value="C:plasma membrane"/>
    <property type="evidence" value="ECO:0007669"/>
    <property type="project" value="UniProtKB-SubCell"/>
</dbReference>
<reference evidence="14 15" key="1">
    <citation type="submission" date="2019-01" db="EMBL/GenBank/DDBJ databases">
        <title>Geovibrio thiophilus DSM 11263, complete genome.</title>
        <authorList>
            <person name="Spring S."/>
            <person name="Bunk B."/>
            <person name="Sproer C."/>
        </authorList>
    </citation>
    <scope>NUCLEOTIDE SEQUENCE [LARGE SCALE GENOMIC DNA]</scope>
    <source>
        <strain evidence="14 15">DSM 11263</strain>
    </source>
</reference>
<evidence type="ECO:0000313" key="15">
    <source>
        <dbReference type="Proteomes" id="UP000287502"/>
    </source>
</evidence>
<organism evidence="14 15">
    <name type="scientific">Geovibrio thiophilus</name>
    <dbReference type="NCBI Taxonomy" id="139438"/>
    <lineage>
        <taxon>Bacteria</taxon>
        <taxon>Pseudomonadati</taxon>
        <taxon>Deferribacterota</taxon>
        <taxon>Deferribacteres</taxon>
        <taxon>Deferribacterales</taxon>
        <taxon>Geovibrionaceae</taxon>
        <taxon>Geovibrio</taxon>
    </lineage>
</organism>
<comment type="function">
    <text evidence="9">The M ring may be actively involved in energy transduction.</text>
</comment>
<keyword evidence="8 9" id="KW-0975">Bacterial flagellum</keyword>
<evidence type="ECO:0000256" key="10">
    <source>
        <dbReference type="SAM" id="MobiDB-lite"/>
    </source>
</evidence>
<evidence type="ECO:0000256" key="11">
    <source>
        <dbReference type="SAM" id="Phobius"/>
    </source>
</evidence>
<evidence type="ECO:0000256" key="1">
    <source>
        <dbReference type="ARBA" id="ARBA00004117"/>
    </source>
</evidence>
<dbReference type="Gene3D" id="3.30.300.30">
    <property type="match status" value="1"/>
</dbReference>